<dbReference type="PROSITE" id="PS52016">
    <property type="entry name" value="TONB_DEPENDENT_REC_3"/>
    <property type="match status" value="1"/>
</dbReference>
<evidence type="ECO:0000256" key="3">
    <source>
        <dbReference type="ARBA" id="ARBA00022452"/>
    </source>
</evidence>
<dbReference type="Gene3D" id="2.170.130.10">
    <property type="entry name" value="TonB-dependent receptor, plug domain"/>
    <property type="match status" value="1"/>
</dbReference>
<dbReference type="InterPro" id="IPR039426">
    <property type="entry name" value="TonB-dep_rcpt-like"/>
</dbReference>
<dbReference type="InterPro" id="IPR037066">
    <property type="entry name" value="Plug_dom_sf"/>
</dbReference>
<dbReference type="Gene3D" id="2.40.170.20">
    <property type="entry name" value="TonB-dependent receptor, beta-barrel domain"/>
    <property type="match status" value="1"/>
</dbReference>
<sequence length="802" mass="88927">MKYFLTILTFILFINCIGQTSKTITGFIQDKTGSPLEGVTILIRGTNLGTATDASGRFTLNQLAMNTAVLECSKIGYETQQIAVQLNDLPSTSLHIVLLERVTALRSVTVYSNKNVLNPVEQMNDETDGRLLAGKKNGVISISNANSNLSTKIGRELFAKIPGVFVYDMDGSGNQVNISTRGLDPHRSWEYNVRQNGVLLNSDMYGYPASHYSAPMESIEKVEMISGTAALQYGAQFGGLINYVTKSADSGKAFSFENLSTAGSFGLFSTYNAVGGNVGKWSYYAYLSKRVADGYRKNSESNADAHFASLQYNFNSNLFIKAELGHSKYRYHIPGPLSDDLFAQDPRQSNRSRNWFSPDMYIPSVTLNWNVSYKTTVVLTSSAVIGRRNSVQFIGFADALDTIDRATNSYKPRQVDIDRFNSYTNEARINHRFHIGNMATTIAGGVQLMTNDLHRTQQGKGTTGSDYDLSLITPGWGRDLHYKTNNIAVFAENTLYLTPAFSVSPGFRYESGITHMTGNIAYYNADKTPLSIDHRFPLFGISTQYRFRNSRLYAGIAQAYRPMIFKDVIPASALEVIDPALKDAKGYTTEAGFSGKWKGTISYDISLFHIIYNNRIGGLILQDNAGNYYNYKTNIGNSATDGVELYAEWMPVTSTNFQFSVFTSTSWMNGRYTKGTVATGNSNADIKGNKLEVVPEWITRNGINAGYRSIHASLQYSYVSKTYSDALNTPIPAANGSKGPVPAYGLWDMNITVHFLNNYQLKGGINNLANKHYFTKRPTFYPDPGIWPSDGRSLYITVGCRF</sequence>
<evidence type="ECO:0000256" key="1">
    <source>
        <dbReference type="ARBA" id="ARBA00004571"/>
    </source>
</evidence>
<dbReference type="PANTHER" id="PTHR30069">
    <property type="entry name" value="TONB-DEPENDENT OUTER MEMBRANE RECEPTOR"/>
    <property type="match status" value="1"/>
</dbReference>
<evidence type="ECO:0000313" key="12">
    <source>
        <dbReference type="EMBL" id="MBO9200083.1"/>
    </source>
</evidence>
<evidence type="ECO:0000256" key="7">
    <source>
        <dbReference type="ARBA" id="ARBA00023237"/>
    </source>
</evidence>
<dbReference type="InterPro" id="IPR036942">
    <property type="entry name" value="Beta-barrel_TonB_sf"/>
</dbReference>
<evidence type="ECO:0000259" key="10">
    <source>
        <dbReference type="Pfam" id="PF00593"/>
    </source>
</evidence>
<dbReference type="InterPro" id="IPR000531">
    <property type="entry name" value="Beta-barrel_TonB"/>
</dbReference>
<keyword evidence="12" id="KW-0675">Receptor</keyword>
<dbReference type="InterPro" id="IPR012910">
    <property type="entry name" value="Plug_dom"/>
</dbReference>
<dbReference type="SUPFAM" id="SSF49464">
    <property type="entry name" value="Carboxypeptidase regulatory domain-like"/>
    <property type="match status" value="1"/>
</dbReference>
<dbReference type="Pfam" id="PF00593">
    <property type="entry name" value="TonB_dep_Rec_b-barrel"/>
    <property type="match status" value="1"/>
</dbReference>
<dbReference type="EMBL" id="JAGHKO010000001">
    <property type="protein sequence ID" value="MBO9200083.1"/>
    <property type="molecule type" value="Genomic_DNA"/>
</dbReference>
<reference evidence="12 13" key="1">
    <citation type="submission" date="2021-03" db="EMBL/GenBank/DDBJ databases">
        <title>Assistant Professor.</title>
        <authorList>
            <person name="Huq M.A."/>
        </authorList>
    </citation>
    <scope>NUCLEOTIDE SEQUENCE [LARGE SCALE GENOMIC DNA]</scope>
    <source>
        <strain evidence="12 13">MAH-29</strain>
    </source>
</reference>
<name>A0ABS3YQK4_9BACT</name>
<gene>
    <name evidence="12" type="ORF">J7I42_07380</name>
</gene>
<evidence type="ECO:0000256" key="9">
    <source>
        <dbReference type="RuleBase" id="RU003357"/>
    </source>
</evidence>
<evidence type="ECO:0000313" key="13">
    <source>
        <dbReference type="Proteomes" id="UP000677244"/>
    </source>
</evidence>
<feature type="domain" description="TonB-dependent receptor plug" evidence="11">
    <location>
        <begin position="155"/>
        <end position="236"/>
    </location>
</feature>
<evidence type="ECO:0000256" key="8">
    <source>
        <dbReference type="PROSITE-ProRule" id="PRU01360"/>
    </source>
</evidence>
<protein>
    <submittedName>
        <fullName evidence="12">TonB-dependent receptor</fullName>
    </submittedName>
</protein>
<accession>A0ABS3YQK4</accession>
<keyword evidence="4 8" id="KW-0812">Transmembrane</keyword>
<evidence type="ECO:0000256" key="2">
    <source>
        <dbReference type="ARBA" id="ARBA00022448"/>
    </source>
</evidence>
<dbReference type="PANTHER" id="PTHR30069:SF27">
    <property type="entry name" value="BLL4766 PROTEIN"/>
    <property type="match status" value="1"/>
</dbReference>
<keyword evidence="6 8" id="KW-0472">Membrane</keyword>
<keyword evidence="13" id="KW-1185">Reference proteome</keyword>
<organism evidence="12 13">
    <name type="scientific">Niastella soli</name>
    <dbReference type="NCBI Taxonomy" id="2821487"/>
    <lineage>
        <taxon>Bacteria</taxon>
        <taxon>Pseudomonadati</taxon>
        <taxon>Bacteroidota</taxon>
        <taxon>Chitinophagia</taxon>
        <taxon>Chitinophagales</taxon>
        <taxon>Chitinophagaceae</taxon>
        <taxon>Niastella</taxon>
    </lineage>
</organism>
<keyword evidence="5 9" id="KW-0798">TonB box</keyword>
<keyword evidence="3 8" id="KW-1134">Transmembrane beta strand</keyword>
<evidence type="ECO:0000256" key="5">
    <source>
        <dbReference type="ARBA" id="ARBA00023077"/>
    </source>
</evidence>
<feature type="domain" description="TonB-dependent receptor-like beta-barrel" evidence="10">
    <location>
        <begin position="298"/>
        <end position="768"/>
    </location>
</feature>
<keyword evidence="7 8" id="KW-0998">Cell outer membrane</keyword>
<keyword evidence="2 8" id="KW-0813">Transport</keyword>
<comment type="subcellular location">
    <subcellularLocation>
        <location evidence="1 8">Cell outer membrane</location>
        <topology evidence="1 8">Multi-pass membrane protein</topology>
    </subcellularLocation>
</comment>
<comment type="caution">
    <text evidence="12">The sequence shown here is derived from an EMBL/GenBank/DDBJ whole genome shotgun (WGS) entry which is preliminary data.</text>
</comment>
<dbReference type="InterPro" id="IPR008969">
    <property type="entry name" value="CarboxyPept-like_regulatory"/>
</dbReference>
<proteinExistence type="inferred from homology"/>
<evidence type="ECO:0000256" key="6">
    <source>
        <dbReference type="ARBA" id="ARBA00023136"/>
    </source>
</evidence>
<evidence type="ECO:0000259" key="11">
    <source>
        <dbReference type="Pfam" id="PF07715"/>
    </source>
</evidence>
<dbReference type="Proteomes" id="UP000677244">
    <property type="component" value="Unassembled WGS sequence"/>
</dbReference>
<dbReference type="Gene3D" id="2.60.40.1120">
    <property type="entry name" value="Carboxypeptidase-like, regulatory domain"/>
    <property type="match status" value="1"/>
</dbReference>
<dbReference type="RefSeq" id="WP_209138140.1">
    <property type="nucleotide sequence ID" value="NZ_JAGHKO010000001.1"/>
</dbReference>
<evidence type="ECO:0000256" key="4">
    <source>
        <dbReference type="ARBA" id="ARBA00022692"/>
    </source>
</evidence>
<dbReference type="Pfam" id="PF13715">
    <property type="entry name" value="CarbopepD_reg_2"/>
    <property type="match status" value="1"/>
</dbReference>
<comment type="similarity">
    <text evidence="8 9">Belongs to the TonB-dependent receptor family.</text>
</comment>
<dbReference type="SUPFAM" id="SSF56935">
    <property type="entry name" value="Porins"/>
    <property type="match status" value="1"/>
</dbReference>
<dbReference type="Pfam" id="PF07715">
    <property type="entry name" value="Plug"/>
    <property type="match status" value="1"/>
</dbReference>